<accession>Q9E1H8</accession>
<dbReference type="InterPro" id="IPR001616">
    <property type="entry name" value="Herpes_alk_exo"/>
</dbReference>
<evidence type="ECO:0000256" key="1">
    <source>
        <dbReference type="ARBA" id="ARBA00022562"/>
    </source>
</evidence>
<gene>
    <name evidence="9" type="primary">UL12</name>
</gene>
<dbReference type="Gene3D" id="3.90.320.10">
    <property type="match status" value="1"/>
</dbReference>
<feature type="compositionally biased region" description="Basic and acidic residues" evidence="8">
    <location>
        <begin position="1"/>
        <end position="19"/>
    </location>
</feature>
<dbReference type="HAMAP" id="MF_04009">
    <property type="entry name" value="HSV_AN"/>
    <property type="match status" value="1"/>
</dbReference>
<dbReference type="EMBL" id="AF282130">
    <property type="protein sequence ID" value="AAG30051.1"/>
    <property type="molecule type" value="Genomic_DNA"/>
</dbReference>
<name>Q9E1H8_MEHV1</name>
<keyword evidence="5" id="KW-0378">Hydrolase</keyword>
<dbReference type="SUPFAM" id="SSF52980">
    <property type="entry name" value="Restriction endonuclease-like"/>
    <property type="match status" value="1"/>
</dbReference>
<dbReference type="InterPro" id="IPR011604">
    <property type="entry name" value="PDDEXK-like_dom_sf"/>
</dbReference>
<feature type="region of interest" description="Disordered" evidence="8">
    <location>
        <begin position="1"/>
        <end position="20"/>
    </location>
</feature>
<keyword evidence="4" id="KW-0255">Endonuclease</keyword>
<evidence type="ECO:0000256" key="5">
    <source>
        <dbReference type="ARBA" id="ARBA00022801"/>
    </source>
</evidence>
<evidence type="ECO:0000256" key="6">
    <source>
        <dbReference type="ARBA" id="ARBA00022839"/>
    </source>
</evidence>
<keyword evidence="7" id="KW-1035">Host cytoplasm</keyword>
<proteinExistence type="inferred from homology"/>
<sequence length="521" mass="59301">MELEPVGKKYRPEREDSSKGRKILTVSVNSQLQGASPTLGTRAHPPHSELTDYTFSRYILYHLAPSELKEAIHPLYHRLNYIADVIKRGTSEGRWLGYPYSCILDTEDELRNESRRNTSSPSDHALRWCLLVESFTIEQANCDLWHIFRQSLLTASSVKWTDDGKLDTVGIMSDNSTAYVETCSVAFGKHNEPLAKSLVTMFCLNHSRHVHNTSPRRENVFVFEDVSDRTIQSESDYSCGLMIDTRTGMVGASLDMLVCERDPFGLLQPDSENQAIETYEIKCRAKYAFCPDKRSELSQCYERLLNVRTMGSLRLFISAIQRPCVDYFQPGNVPRSKEALITSNEEWKVGNSAYHAAQSRIRCNAFDKCHLELNSNVQSRVWLFGEPDLETDTIYPLPWDTGKLSLDVPIFSNPRHPNFKQIYLQTYVAAGYFGERRTTPFLVTFIGRWRKRREFGKKFSLIADSGLGKPISTVHADQAIPVLLIVTPVIVDEAFYGEIESAGCRAFGELVKQLWAKQPHT</sequence>
<evidence type="ECO:0000256" key="3">
    <source>
        <dbReference type="ARBA" id="ARBA00022722"/>
    </source>
</evidence>
<dbReference type="InterPro" id="IPR011335">
    <property type="entry name" value="Restrct_endonuc-II-like"/>
</dbReference>
<keyword evidence="6 9" id="KW-0269">Exonuclease</keyword>
<evidence type="ECO:0000256" key="8">
    <source>
        <dbReference type="SAM" id="MobiDB-lite"/>
    </source>
</evidence>
<evidence type="ECO:0000256" key="2">
    <source>
        <dbReference type="ARBA" id="ARBA00022581"/>
    </source>
</evidence>
<organism evidence="9">
    <name type="scientific">Meleagrid herpesvirus 1</name>
    <name type="common">MeHV-1</name>
    <name type="synonym">Turkey herpesvirus</name>
    <dbReference type="NCBI Taxonomy" id="37108"/>
    <lineage>
        <taxon>Viruses</taxon>
        <taxon>Duplodnaviria</taxon>
        <taxon>Heunggongvirae</taxon>
        <taxon>Peploviricota</taxon>
        <taxon>Herviviricetes</taxon>
        <taxon>Herpesvirales</taxon>
        <taxon>Orthoherpesviridae</taxon>
        <taxon>Alphaherpesvirinae</taxon>
        <taxon>Mardivirus</taxon>
        <taxon>Mardivirus meleagridalpha1</taxon>
    </lineage>
</organism>
<dbReference type="GO" id="GO:0004527">
    <property type="term" value="F:exonuclease activity"/>
    <property type="evidence" value="ECO:0007669"/>
    <property type="project" value="UniProtKB-KW"/>
</dbReference>
<evidence type="ECO:0000313" key="9">
    <source>
        <dbReference type="EMBL" id="AAG30051.1"/>
    </source>
</evidence>
<evidence type="ECO:0000256" key="7">
    <source>
        <dbReference type="ARBA" id="ARBA00023200"/>
    </source>
</evidence>
<reference evidence="9" key="2">
    <citation type="submission" date="2004-11" db="EMBL/GenBank/DDBJ databases">
        <authorList>
            <person name="Aouacheria A.J."/>
            <person name="Banyai M."/>
            <person name="Rigal D."/>
            <person name="Schmidt C.J."/>
            <person name="Gillet G."/>
        </authorList>
    </citation>
    <scope>NUCLEOTIDE SEQUENCE</scope>
    <source>
        <strain evidence="9">FC126</strain>
    </source>
</reference>
<keyword evidence="3" id="KW-0540">Nuclease</keyword>
<dbReference type="GO" id="GO:0003677">
    <property type="term" value="F:DNA binding"/>
    <property type="evidence" value="ECO:0007669"/>
    <property type="project" value="InterPro"/>
</dbReference>
<dbReference type="Pfam" id="PF01771">
    <property type="entry name" value="Viral_alk_exo"/>
    <property type="match status" value="1"/>
</dbReference>
<dbReference type="GO" id="GO:0004519">
    <property type="term" value="F:endonuclease activity"/>
    <property type="evidence" value="ECO:0007669"/>
    <property type="project" value="UniProtKB-KW"/>
</dbReference>
<dbReference type="InterPro" id="IPR034720">
    <property type="entry name" value="Viral_alk_exo"/>
</dbReference>
<reference evidence="9" key="1">
    <citation type="journal article" date="2001" name="J. Gen. Virol.">
        <title>The genome of herpesvirus of turkeys: comparative analysis with Marek's disease viruses.</title>
        <authorList>
            <person name="Kingham B.F."/>
            <person name="Zelnik V."/>
            <person name="Kopacek J."/>
            <person name="Majerciak V."/>
            <person name="Ney E."/>
            <person name="Schmidt C.J."/>
        </authorList>
    </citation>
    <scope>NUCLEOTIDE SEQUENCE</scope>
    <source>
        <strain evidence="9">FC126</strain>
    </source>
</reference>
<organismHost>
    <name type="scientific">Gallus gallus</name>
    <name type="common">Chicken</name>
    <dbReference type="NCBI Taxonomy" id="9031"/>
</organismHost>
<dbReference type="PRINTS" id="PR00924">
    <property type="entry name" value="ALKEXNUCLASE"/>
</dbReference>
<keyword evidence="1" id="KW-1048">Host nucleus</keyword>
<evidence type="ECO:0000256" key="4">
    <source>
        <dbReference type="ARBA" id="ARBA00022759"/>
    </source>
</evidence>
<organismHost>
    <name type="scientific">Meleagris gallopavo</name>
    <name type="common">Wild turkey</name>
    <dbReference type="NCBI Taxonomy" id="9103"/>
</organismHost>
<keyword evidence="2" id="KW-0945">Host-virus interaction</keyword>
<protein>
    <submittedName>
        <fullName evidence="9">UL12 alkaline exonuclease</fullName>
    </submittedName>
</protein>